<keyword evidence="10" id="KW-1185">Reference proteome</keyword>
<dbReference type="GO" id="GO:0018104">
    <property type="term" value="P:peptidoglycan-protein cross-linking"/>
    <property type="evidence" value="ECO:0007669"/>
    <property type="project" value="TreeGrafter"/>
</dbReference>
<proteinExistence type="predicted"/>
<evidence type="ECO:0000313" key="10">
    <source>
        <dbReference type="Proteomes" id="UP000516404"/>
    </source>
</evidence>
<feature type="active site" description="Proton donor/acceptor" evidence="7">
    <location>
        <position position="336"/>
    </location>
</feature>
<evidence type="ECO:0000256" key="6">
    <source>
        <dbReference type="ARBA" id="ARBA00023316"/>
    </source>
</evidence>
<evidence type="ECO:0000256" key="5">
    <source>
        <dbReference type="ARBA" id="ARBA00023315"/>
    </source>
</evidence>
<dbReference type="Pfam" id="PF17964">
    <property type="entry name" value="Big_10"/>
    <property type="match status" value="1"/>
</dbReference>
<dbReference type="UniPathway" id="UPA00219"/>
<dbReference type="PROSITE" id="PS51257">
    <property type="entry name" value="PROKAR_LIPOPROTEIN"/>
    <property type="match status" value="1"/>
</dbReference>
<keyword evidence="3 7" id="KW-0133">Cell shape</keyword>
<dbReference type="GO" id="GO:0071972">
    <property type="term" value="F:peptidoglycan L,D-transpeptidase activity"/>
    <property type="evidence" value="ECO:0007669"/>
    <property type="project" value="TreeGrafter"/>
</dbReference>
<dbReference type="Proteomes" id="UP000516404">
    <property type="component" value="Chromosome"/>
</dbReference>
<evidence type="ECO:0000256" key="1">
    <source>
        <dbReference type="ARBA" id="ARBA00004752"/>
    </source>
</evidence>
<dbReference type="KEGG" id="rter:IDM49_08970"/>
<dbReference type="Gene3D" id="2.60.40.3710">
    <property type="match status" value="1"/>
</dbReference>
<evidence type="ECO:0000256" key="7">
    <source>
        <dbReference type="PROSITE-ProRule" id="PRU01373"/>
    </source>
</evidence>
<comment type="pathway">
    <text evidence="1 7">Cell wall biogenesis; peptidoglycan biosynthesis.</text>
</comment>
<keyword evidence="2" id="KW-0808">Transferase</keyword>
<keyword evidence="6 7" id="KW-0961">Cell wall biogenesis/degradation</keyword>
<dbReference type="InterPro" id="IPR050979">
    <property type="entry name" value="LD-transpeptidase"/>
</dbReference>
<dbReference type="GO" id="GO:0008360">
    <property type="term" value="P:regulation of cell shape"/>
    <property type="evidence" value="ECO:0007669"/>
    <property type="project" value="UniProtKB-UniRule"/>
</dbReference>
<dbReference type="InterPro" id="IPR041280">
    <property type="entry name" value="Big_10"/>
</dbReference>
<evidence type="ECO:0000256" key="3">
    <source>
        <dbReference type="ARBA" id="ARBA00022960"/>
    </source>
</evidence>
<dbReference type="AlphaFoldDB" id="A0A7H2BCG0"/>
<accession>A0A7H2BCG0</accession>
<evidence type="ECO:0000259" key="8">
    <source>
        <dbReference type="PROSITE" id="PS52029"/>
    </source>
</evidence>
<feature type="domain" description="L,D-TPase catalytic" evidence="8">
    <location>
        <begin position="252"/>
        <end position="379"/>
    </location>
</feature>
<dbReference type="GO" id="GO:0071555">
    <property type="term" value="P:cell wall organization"/>
    <property type="evidence" value="ECO:0007669"/>
    <property type="project" value="UniProtKB-UniRule"/>
</dbReference>
<reference evidence="9 10" key="1">
    <citation type="submission" date="2020-09" db="EMBL/GenBank/DDBJ databases">
        <title>Investigation of environmental microbes.</title>
        <authorList>
            <person name="Ou Y."/>
            <person name="Kang Q."/>
        </authorList>
    </citation>
    <scope>NUCLEOTIDE SEQUENCE [LARGE SCALE GENOMIC DNA]</scope>
    <source>
        <strain evidence="9 10">KJZ-14</strain>
    </source>
</reference>
<dbReference type="PANTHER" id="PTHR30582:SF2">
    <property type="entry name" value="L,D-TRANSPEPTIDASE YCIB-RELATED"/>
    <property type="match status" value="1"/>
</dbReference>
<dbReference type="EMBL" id="CP061539">
    <property type="protein sequence ID" value="QNV37356.1"/>
    <property type="molecule type" value="Genomic_DNA"/>
</dbReference>
<evidence type="ECO:0000313" key="9">
    <source>
        <dbReference type="EMBL" id="QNV37356.1"/>
    </source>
</evidence>
<feature type="active site" description="Nucleophile" evidence="7">
    <location>
        <position position="355"/>
    </location>
</feature>
<dbReference type="Gene3D" id="2.40.440.10">
    <property type="entry name" value="L,D-transpeptidase catalytic domain-like"/>
    <property type="match status" value="1"/>
</dbReference>
<dbReference type="CDD" id="cd16913">
    <property type="entry name" value="YkuD_like"/>
    <property type="match status" value="1"/>
</dbReference>
<dbReference type="PROSITE" id="PS52029">
    <property type="entry name" value="LD_TPASE"/>
    <property type="match status" value="1"/>
</dbReference>
<dbReference type="SUPFAM" id="SSF141523">
    <property type="entry name" value="L,D-transpeptidase catalytic domain-like"/>
    <property type="match status" value="1"/>
</dbReference>
<evidence type="ECO:0000256" key="2">
    <source>
        <dbReference type="ARBA" id="ARBA00022679"/>
    </source>
</evidence>
<dbReference type="InterPro" id="IPR005490">
    <property type="entry name" value="LD_TPept_cat_dom"/>
</dbReference>
<dbReference type="RefSeq" id="WP_190724259.1">
    <property type="nucleotide sequence ID" value="NZ_CP061539.1"/>
</dbReference>
<evidence type="ECO:0000256" key="4">
    <source>
        <dbReference type="ARBA" id="ARBA00022984"/>
    </source>
</evidence>
<sequence>MAFSPKESMASRRQALGLSALGLTSAFGLVACGSSADNASSSASATPSEKPKYAGKVSVVPENEATEHNPTHPATVTGEEGTTLKSVKLVNDTTGAELKGTLSDDKTTWTSSEDLEFDTQYTLTYTAIDSQKVEGKGESTFGTVTAANQADAWIPNVQEGGVYGVGQILEFHFSEPVVNKDAIEKLISVTGKGVGEGKIRWYSDTVARWRTEDYLPARTAITAKANILGVDLGNGMIGNSNLVVNFSTSDKRYALADNYTKTMQMFVNDKLVNTVPITLGNEDWPSVVGKLVVIEQEATYKFDPTTLGLKKGDPHWYEPFTAHNTSRLTNSGVFVHQALPSAYAYVGVGNVSHGCLGMMPADAQYFFDTFDVGDIVETVNTGYPMADPDNGYGDWNIPFASYSDENYKGDW</sequence>
<protein>
    <submittedName>
        <fullName evidence="9">L,D-transpeptidase family protein</fullName>
    </submittedName>
</protein>
<dbReference type="Gene3D" id="2.60.40.3780">
    <property type="match status" value="1"/>
</dbReference>
<organism evidence="9 10">
    <name type="scientific">Rothia terrae</name>
    <dbReference type="NCBI Taxonomy" id="396015"/>
    <lineage>
        <taxon>Bacteria</taxon>
        <taxon>Bacillati</taxon>
        <taxon>Actinomycetota</taxon>
        <taxon>Actinomycetes</taxon>
        <taxon>Micrococcales</taxon>
        <taxon>Micrococcaceae</taxon>
        <taxon>Rothia</taxon>
    </lineage>
</organism>
<keyword evidence="5" id="KW-0012">Acyltransferase</keyword>
<name>A0A7H2BCG0_9MICC</name>
<dbReference type="Pfam" id="PF03734">
    <property type="entry name" value="YkuD"/>
    <property type="match status" value="1"/>
</dbReference>
<dbReference type="GeneID" id="96624372"/>
<dbReference type="GO" id="GO:0005576">
    <property type="term" value="C:extracellular region"/>
    <property type="evidence" value="ECO:0007669"/>
    <property type="project" value="TreeGrafter"/>
</dbReference>
<keyword evidence="4 7" id="KW-0573">Peptidoglycan synthesis</keyword>
<dbReference type="InterPro" id="IPR038063">
    <property type="entry name" value="Transpep_catalytic_dom"/>
</dbReference>
<dbReference type="GO" id="GO:0016746">
    <property type="term" value="F:acyltransferase activity"/>
    <property type="evidence" value="ECO:0007669"/>
    <property type="project" value="UniProtKB-KW"/>
</dbReference>
<dbReference type="PANTHER" id="PTHR30582">
    <property type="entry name" value="L,D-TRANSPEPTIDASE"/>
    <property type="match status" value="1"/>
</dbReference>
<gene>
    <name evidence="9" type="ORF">IDM49_08970</name>
</gene>